<dbReference type="Proteomes" id="UP000037751">
    <property type="component" value="Unassembled WGS sequence"/>
</dbReference>
<evidence type="ECO:0000313" key="3">
    <source>
        <dbReference type="EMBL" id="KOS15338.1"/>
    </source>
</evidence>
<feature type="transmembrane region" description="Helical" evidence="1">
    <location>
        <begin position="110"/>
        <end position="136"/>
    </location>
</feature>
<dbReference type="VEuPathDB" id="FungiDB:Malapachy_2296"/>
<dbReference type="InterPro" id="IPR000620">
    <property type="entry name" value="EamA_dom"/>
</dbReference>
<dbReference type="RefSeq" id="XP_017992970.1">
    <property type="nucleotide sequence ID" value="XM_018136788.1"/>
</dbReference>
<sequence length="392" mass="43050">MSLSHTPSAMLARLPGGPKTIGAFCLILVSYTTQTESMQYIQHNLGYSKPLFLLYVTHSSFLLLLPAYLLCIHFFTSAKVGHVWNLLKKDLTRQVHHFLEVSPTEPVPRLTWVVTMIAILFILTVALTIPSISWFLAVPFTSMANITSIYNTFSLWALVFSVYFLKENWDYLQACAVLLGVVGVSISATGSAVRPTAEEATGDKDKKTGLLSPAFMGDLLALIGAISMAAYEILYKRLTEVPETSEAFIPIPSEETPIHDTTHADDVTAEDEDAMPFGVHALAMTTGIGLVTLCLFWIPLFFAHMYQAEPLEMPRDGTVIAWIALSATCGVLFNGSFAILLSLWGPVLASMSCLLTTVLVQLTDMVQGIPFTWMSILGNVIITVSFLCLLPW</sequence>
<dbReference type="EMBL" id="LGAV01000002">
    <property type="protein sequence ID" value="KOS15338.1"/>
    <property type="molecule type" value="Genomic_DNA"/>
</dbReference>
<dbReference type="PANTHER" id="PTHR19346:SF4">
    <property type="entry name" value="SUGAR PHOSPHATE TRANSPORTER DOMAIN-CONTAINING PROTEIN"/>
    <property type="match status" value="1"/>
</dbReference>
<evidence type="ECO:0000313" key="4">
    <source>
        <dbReference type="Proteomes" id="UP000037751"/>
    </source>
</evidence>
<name>A0A0M8MNV5_9BASI</name>
<organism evidence="3 4">
    <name type="scientific">Malassezia pachydermatis</name>
    <dbReference type="NCBI Taxonomy" id="77020"/>
    <lineage>
        <taxon>Eukaryota</taxon>
        <taxon>Fungi</taxon>
        <taxon>Dikarya</taxon>
        <taxon>Basidiomycota</taxon>
        <taxon>Ustilaginomycotina</taxon>
        <taxon>Malasseziomycetes</taxon>
        <taxon>Malasseziales</taxon>
        <taxon>Malasseziaceae</taxon>
        <taxon>Malassezia</taxon>
    </lineage>
</organism>
<dbReference type="SUPFAM" id="SSF103481">
    <property type="entry name" value="Multidrug resistance efflux transporter EmrE"/>
    <property type="match status" value="1"/>
</dbReference>
<dbReference type="STRING" id="77020.A0A0M8MNV5"/>
<keyword evidence="1" id="KW-0472">Membrane</keyword>
<feature type="transmembrane region" description="Helical" evidence="1">
    <location>
        <begin position="171"/>
        <end position="193"/>
    </location>
</feature>
<feature type="domain" description="EamA" evidence="2">
    <location>
        <begin position="108"/>
        <end position="187"/>
    </location>
</feature>
<accession>A0A0M8MNV5</accession>
<evidence type="ECO:0000256" key="1">
    <source>
        <dbReference type="SAM" id="Phobius"/>
    </source>
</evidence>
<dbReference type="InterPro" id="IPR026505">
    <property type="entry name" value="Solute_c_fam_35_mem_F3/F4"/>
</dbReference>
<dbReference type="InterPro" id="IPR037185">
    <property type="entry name" value="EmrE-like"/>
</dbReference>
<evidence type="ECO:0000259" key="2">
    <source>
        <dbReference type="Pfam" id="PF00892"/>
    </source>
</evidence>
<feature type="transmembrane region" description="Helical" evidence="1">
    <location>
        <begin position="319"/>
        <end position="345"/>
    </location>
</feature>
<gene>
    <name evidence="3" type="ORF">Malapachy_2296</name>
</gene>
<keyword evidence="1" id="KW-0812">Transmembrane</keyword>
<feature type="transmembrane region" description="Helical" evidence="1">
    <location>
        <begin position="12"/>
        <end position="31"/>
    </location>
</feature>
<dbReference type="GO" id="GO:0016020">
    <property type="term" value="C:membrane"/>
    <property type="evidence" value="ECO:0007669"/>
    <property type="project" value="InterPro"/>
</dbReference>
<proteinExistence type="predicted"/>
<feature type="transmembrane region" description="Helical" evidence="1">
    <location>
        <begin position="365"/>
        <end position="390"/>
    </location>
</feature>
<reference evidence="3 4" key="1">
    <citation type="submission" date="2015-07" db="EMBL/GenBank/DDBJ databases">
        <title>Draft Genome Sequence of Malassezia furfur CBS1878 and Malassezia pachydermatis CBS1879.</title>
        <authorList>
            <person name="Triana S."/>
            <person name="Ohm R."/>
            <person name="Gonzalez A."/>
            <person name="DeCock H."/>
            <person name="Restrepo S."/>
            <person name="Celis A."/>
        </authorList>
    </citation>
    <scope>NUCLEOTIDE SEQUENCE [LARGE SCALE GENOMIC DNA]</scope>
    <source>
        <strain evidence="3 4">CBS 1879</strain>
    </source>
</reference>
<comment type="caution">
    <text evidence="3">The sequence shown here is derived from an EMBL/GenBank/DDBJ whole genome shotgun (WGS) entry which is preliminary data.</text>
</comment>
<dbReference type="Pfam" id="PF00892">
    <property type="entry name" value="EamA"/>
    <property type="match status" value="1"/>
</dbReference>
<dbReference type="OrthoDB" id="10062838at2759"/>
<feature type="transmembrane region" description="Helical" evidence="1">
    <location>
        <begin position="52"/>
        <end position="75"/>
    </location>
</feature>
<dbReference type="PANTHER" id="PTHR19346">
    <property type="entry name" value="SUGAR PHOSPHATE TRANSPORTER DOMAIN-CONTAINING PROTEIN"/>
    <property type="match status" value="1"/>
</dbReference>
<feature type="transmembrane region" description="Helical" evidence="1">
    <location>
        <begin position="214"/>
        <end position="234"/>
    </location>
</feature>
<dbReference type="GeneID" id="28728663"/>
<dbReference type="AlphaFoldDB" id="A0A0M8MNV5"/>
<feature type="transmembrane region" description="Helical" evidence="1">
    <location>
        <begin position="277"/>
        <end position="298"/>
    </location>
</feature>
<keyword evidence="1" id="KW-1133">Transmembrane helix</keyword>
<feature type="transmembrane region" description="Helical" evidence="1">
    <location>
        <begin position="148"/>
        <end position="165"/>
    </location>
</feature>
<keyword evidence="4" id="KW-1185">Reference proteome</keyword>
<protein>
    <recommendedName>
        <fullName evidence="2">EamA domain-containing protein</fullName>
    </recommendedName>
</protein>